<feature type="region of interest" description="Disordered" evidence="1">
    <location>
        <begin position="12"/>
        <end position="38"/>
    </location>
</feature>
<dbReference type="InterPro" id="IPR016130">
    <property type="entry name" value="Tyr_Pase_AS"/>
</dbReference>
<organism evidence="3 4">
    <name type="scientific">Pochonia chlamydosporia 170</name>
    <dbReference type="NCBI Taxonomy" id="1380566"/>
    <lineage>
        <taxon>Eukaryota</taxon>
        <taxon>Fungi</taxon>
        <taxon>Dikarya</taxon>
        <taxon>Ascomycota</taxon>
        <taxon>Pezizomycotina</taxon>
        <taxon>Sordariomycetes</taxon>
        <taxon>Hypocreomycetidae</taxon>
        <taxon>Hypocreales</taxon>
        <taxon>Clavicipitaceae</taxon>
        <taxon>Pochonia</taxon>
    </lineage>
</organism>
<dbReference type="PROSITE" id="PS50056">
    <property type="entry name" value="TYR_PHOSPHATASE_2"/>
    <property type="match status" value="1"/>
</dbReference>
<accession>A0A179F565</accession>
<dbReference type="GO" id="GO:0004721">
    <property type="term" value="F:phosphoprotein phosphatase activity"/>
    <property type="evidence" value="ECO:0007669"/>
    <property type="project" value="InterPro"/>
</dbReference>
<dbReference type="PROSITE" id="PS00383">
    <property type="entry name" value="TYR_PHOSPHATASE_1"/>
    <property type="match status" value="1"/>
</dbReference>
<dbReference type="EMBL" id="LSBJ02000008">
    <property type="protein sequence ID" value="OAQ60510.1"/>
    <property type="molecule type" value="Genomic_DNA"/>
</dbReference>
<name>A0A179F565_METCM</name>
<dbReference type="GeneID" id="28855851"/>
<proteinExistence type="predicted"/>
<dbReference type="Gene3D" id="3.90.190.10">
    <property type="entry name" value="Protein tyrosine phosphatase superfamily"/>
    <property type="match status" value="1"/>
</dbReference>
<dbReference type="Pfam" id="PF13350">
    <property type="entry name" value="Y_phosphatase3"/>
    <property type="match status" value="1"/>
</dbReference>
<dbReference type="InterPro" id="IPR026893">
    <property type="entry name" value="Tyr/Ser_Pase_IphP-type"/>
</dbReference>
<gene>
    <name evidence="3" type="ORF">VFPPC_14086</name>
</gene>
<dbReference type="OrthoDB" id="449382at2759"/>
<sequence length="284" mass="30835">MIDLTPHQSVLPNLRDIGNIPIPPPPQTSPTTSKTTTRPGLLYRSAAPTPGAVPSLQSLHITHVFDLRSDVEVTRQGGPSAADACSQSPPSLTRIHVPVFKLVDYTPEAIALRYQDYAAVDTTAGFVSAYRGILSAGGERAFAPILRHLAQENPTPCLVHCTAGKDRTGLICAIVLSLCGVDDDTIAWEYGLTEDGLAPLKKGIMERLMSAEKVTVDEAGAWRMLSSRPESMLATLKVMREEYGSIEEYVLNQCKISPHDIAQLRRNFIVEAQNGHDDASRPVL</sequence>
<keyword evidence="4" id="KW-1185">Reference proteome</keyword>
<evidence type="ECO:0000256" key="1">
    <source>
        <dbReference type="SAM" id="MobiDB-lite"/>
    </source>
</evidence>
<protein>
    <submittedName>
        <fullName evidence="3">Tyrosine phosphatase</fullName>
    </submittedName>
</protein>
<dbReference type="RefSeq" id="XP_018138388.1">
    <property type="nucleotide sequence ID" value="XM_018291857.1"/>
</dbReference>
<dbReference type="PANTHER" id="PTHR31126">
    <property type="entry name" value="TYROSINE-PROTEIN PHOSPHATASE"/>
    <property type="match status" value="1"/>
</dbReference>
<dbReference type="InterPro" id="IPR029021">
    <property type="entry name" value="Prot-tyrosine_phosphatase-like"/>
</dbReference>
<comment type="caution">
    <text evidence="3">The sequence shown here is derived from an EMBL/GenBank/DDBJ whole genome shotgun (WGS) entry which is preliminary data.</text>
</comment>
<dbReference type="Proteomes" id="UP000078397">
    <property type="component" value="Unassembled WGS sequence"/>
</dbReference>
<evidence type="ECO:0000313" key="4">
    <source>
        <dbReference type="Proteomes" id="UP000078397"/>
    </source>
</evidence>
<evidence type="ECO:0000259" key="2">
    <source>
        <dbReference type="PROSITE" id="PS50056"/>
    </source>
</evidence>
<dbReference type="KEGG" id="pchm:VFPPC_14086"/>
<feature type="domain" description="Tyrosine specific protein phosphatases" evidence="2">
    <location>
        <begin position="140"/>
        <end position="176"/>
    </location>
</feature>
<reference evidence="3 4" key="1">
    <citation type="journal article" date="2016" name="PLoS Pathog.">
        <title>Biosynthesis of antibiotic leucinostatins in bio-control fungus Purpureocillium lilacinum and their inhibition on phytophthora revealed by genome mining.</title>
        <authorList>
            <person name="Wang G."/>
            <person name="Liu Z."/>
            <person name="Lin R."/>
            <person name="Li E."/>
            <person name="Mao Z."/>
            <person name="Ling J."/>
            <person name="Yang Y."/>
            <person name="Yin W.B."/>
            <person name="Xie B."/>
        </authorList>
    </citation>
    <scope>NUCLEOTIDE SEQUENCE [LARGE SCALE GENOMIC DNA]</scope>
    <source>
        <strain evidence="3">170</strain>
    </source>
</reference>
<dbReference type="PANTHER" id="PTHR31126:SF1">
    <property type="entry name" value="TYROSINE SPECIFIC PROTEIN PHOSPHATASES DOMAIN-CONTAINING PROTEIN"/>
    <property type="match status" value="1"/>
</dbReference>
<evidence type="ECO:0000313" key="3">
    <source>
        <dbReference type="EMBL" id="OAQ60510.1"/>
    </source>
</evidence>
<dbReference type="AlphaFoldDB" id="A0A179F565"/>
<dbReference type="InterPro" id="IPR000387">
    <property type="entry name" value="Tyr_Pase_dom"/>
</dbReference>
<dbReference type="SUPFAM" id="SSF52799">
    <property type="entry name" value="(Phosphotyrosine protein) phosphatases II"/>
    <property type="match status" value="1"/>
</dbReference>